<feature type="region of interest" description="Disordered" evidence="8">
    <location>
        <begin position="677"/>
        <end position="697"/>
    </location>
</feature>
<reference evidence="9 10" key="1">
    <citation type="submission" date="2015-06" db="EMBL/GenBank/DDBJ databases">
        <title>Talaromyces atroroseus IBT 11181 draft genome.</title>
        <authorList>
            <person name="Rasmussen K.B."/>
            <person name="Rasmussen S."/>
            <person name="Petersen B."/>
            <person name="Sicheritz-Ponten T."/>
            <person name="Mortensen U.H."/>
            <person name="Thrane U."/>
        </authorList>
    </citation>
    <scope>NUCLEOTIDE SEQUENCE [LARGE SCALE GENOMIC DNA]</scope>
    <source>
        <strain evidence="9 10">IBT 11181</strain>
    </source>
</reference>
<evidence type="ECO:0000313" key="9">
    <source>
        <dbReference type="EMBL" id="OKL62690.1"/>
    </source>
</evidence>
<dbReference type="PANTHER" id="PTHR31658">
    <property type="entry name" value="CONSERVED OLIGOMERIC GOLGI COMPLEX SUBUNIT 1"/>
    <property type="match status" value="1"/>
</dbReference>
<keyword evidence="7" id="KW-0472">Membrane</keyword>
<dbReference type="InterPro" id="IPR033370">
    <property type="entry name" value="COG1"/>
</dbReference>
<evidence type="ECO:0000256" key="6">
    <source>
        <dbReference type="ARBA" id="ARBA00023034"/>
    </source>
</evidence>
<dbReference type="GO" id="GO:0006891">
    <property type="term" value="P:intra-Golgi vesicle-mediated transport"/>
    <property type="evidence" value="ECO:0007669"/>
    <property type="project" value="InterPro"/>
</dbReference>
<dbReference type="Proteomes" id="UP000214365">
    <property type="component" value="Unassembled WGS sequence"/>
</dbReference>
<keyword evidence="10" id="KW-1185">Reference proteome</keyword>
<dbReference type="GeneID" id="31001161"/>
<evidence type="ECO:0000256" key="8">
    <source>
        <dbReference type="SAM" id="MobiDB-lite"/>
    </source>
</evidence>
<comment type="similarity">
    <text evidence="2">Belongs to the COG1 family.</text>
</comment>
<comment type="caution">
    <text evidence="9">The sequence shown here is derived from an EMBL/GenBank/DDBJ whole genome shotgun (WGS) entry which is preliminary data.</text>
</comment>
<evidence type="ECO:0000313" key="10">
    <source>
        <dbReference type="Proteomes" id="UP000214365"/>
    </source>
</evidence>
<evidence type="ECO:0000256" key="5">
    <source>
        <dbReference type="ARBA" id="ARBA00022927"/>
    </source>
</evidence>
<dbReference type="Pfam" id="PF08700">
    <property type="entry name" value="VPS51_Exo84_N"/>
    <property type="match status" value="1"/>
</dbReference>
<keyword evidence="4" id="KW-0813">Transport</keyword>
<name>A0A1Q5Q9U9_TALAT</name>
<protein>
    <recommendedName>
        <fullName evidence="3">Conserved oligomeric Golgi complex subunit 1</fullName>
    </recommendedName>
</protein>
<evidence type="ECO:0000256" key="4">
    <source>
        <dbReference type="ARBA" id="ARBA00022448"/>
    </source>
</evidence>
<dbReference type="AlphaFoldDB" id="A0A1Q5Q9U9"/>
<organism evidence="9 10">
    <name type="scientific">Talaromyces atroroseus</name>
    <dbReference type="NCBI Taxonomy" id="1441469"/>
    <lineage>
        <taxon>Eukaryota</taxon>
        <taxon>Fungi</taxon>
        <taxon>Dikarya</taxon>
        <taxon>Ascomycota</taxon>
        <taxon>Pezizomycotina</taxon>
        <taxon>Eurotiomycetes</taxon>
        <taxon>Eurotiomycetidae</taxon>
        <taxon>Eurotiales</taxon>
        <taxon>Trichocomaceae</taxon>
        <taxon>Talaromyces</taxon>
        <taxon>Talaromyces sect. Trachyspermi</taxon>
    </lineage>
</organism>
<comment type="subcellular location">
    <subcellularLocation>
        <location evidence="1">Golgi apparatus membrane</location>
        <topology evidence="1">Peripheral membrane protein</topology>
    </subcellularLocation>
</comment>
<dbReference type="STRING" id="1441469.A0A1Q5Q9U9"/>
<evidence type="ECO:0000256" key="2">
    <source>
        <dbReference type="ARBA" id="ARBA00006653"/>
    </source>
</evidence>
<dbReference type="RefSeq" id="XP_020122811.1">
    <property type="nucleotide sequence ID" value="XM_020261066.1"/>
</dbReference>
<proteinExistence type="inferred from homology"/>
<sequence>MATDAWDSRNMKSWKEAFQYPIPTVRKVEQELRCDIASNREKLRSLVGTRYRELLGTAETIVEMNAESSEVETKLASIGIRCNTSLIGKKSVNLTDIKRESTGKSENDRALAGQLVLLHRCTTVTGRLLRKHDSPLLASKLMVISRLLYKTLSQTPNAPPFLETLRSQLSSVQRLIRRRILRILGSANSSIEDIIDSMAAFCLSDNASSLDAITHFHAIRFSCIEKPSENAGEYIPKALGLYVQTLQTTKAIFSRRLSDALGKLQAQPLLNDSNIRNLDDLDLDILGRWVTTDVKNFTPWIKSDDLSRQSAEHILKTWSNKAFHRFLECGAVSLRNATDFAQVLSLRKRAIDIWLSAVAVTPTHSAVSILEGLRDVFNTQLKLVLLNQAQRLLSVGDGVKSHIEQWTQTDGGTSQSLWDANVTSLEVSDGATVFKRVLTQTLLGQDSRIANILETYDSWLVAIENSRRSVDEMRHTKWEDTFDDDDDDEEFPTSSVELLNQDDPRQLREAQKDAVGQAFLDLQRCFSGVIDAFGDSENSLKAAFVLRLIRDLRRGSPSEILQDDGLDFAQDIVPGLQQTLAEEVLTSVPASKILPSPKRSTLSRVPGRTLWEKNPELPIQPLPSTFKYFRRLVEAMESLGPDLWNSSAVIVLKKTAHKNAVDSFSAKFEELKMSAKQTENAKEQIEKDNSTTEGDDLTTPDLVRDWKIQLLLDAFYVRDVLSVPPDETEPMNKFIETLQGEVEEQDGAVGALQEAAHEFWKRTEMLFGLLAT</sequence>
<accession>A0A1Q5Q9U9</accession>
<evidence type="ECO:0000256" key="7">
    <source>
        <dbReference type="ARBA" id="ARBA00023136"/>
    </source>
</evidence>
<dbReference type="OrthoDB" id="46189at2759"/>
<feature type="compositionally biased region" description="Basic and acidic residues" evidence="8">
    <location>
        <begin position="677"/>
        <end position="690"/>
    </location>
</feature>
<dbReference type="PANTHER" id="PTHR31658:SF0">
    <property type="entry name" value="CONSERVED OLIGOMERIC GOLGI COMPLEX SUBUNIT 1"/>
    <property type="match status" value="1"/>
</dbReference>
<keyword evidence="6" id="KW-0333">Golgi apparatus</keyword>
<dbReference type="EMBL" id="LFMY01000002">
    <property type="protein sequence ID" value="OKL62690.1"/>
    <property type="molecule type" value="Genomic_DNA"/>
</dbReference>
<gene>
    <name evidence="9" type="ORF">UA08_01406</name>
</gene>
<keyword evidence="5" id="KW-0653">Protein transport</keyword>
<dbReference type="GO" id="GO:0015031">
    <property type="term" value="P:protein transport"/>
    <property type="evidence" value="ECO:0007669"/>
    <property type="project" value="UniProtKB-KW"/>
</dbReference>
<dbReference type="GO" id="GO:0000139">
    <property type="term" value="C:Golgi membrane"/>
    <property type="evidence" value="ECO:0007669"/>
    <property type="project" value="UniProtKB-SubCell"/>
</dbReference>
<evidence type="ECO:0000256" key="1">
    <source>
        <dbReference type="ARBA" id="ARBA00004395"/>
    </source>
</evidence>
<dbReference type="GO" id="GO:0017119">
    <property type="term" value="C:Golgi transport complex"/>
    <property type="evidence" value="ECO:0007669"/>
    <property type="project" value="InterPro"/>
</dbReference>
<evidence type="ECO:0000256" key="3">
    <source>
        <dbReference type="ARBA" id="ARBA00020978"/>
    </source>
</evidence>